<dbReference type="AlphaFoldDB" id="A0A6S6WB55"/>
<protein>
    <submittedName>
        <fullName evidence="2">Uncharacterized protein</fullName>
    </submittedName>
</protein>
<evidence type="ECO:0000313" key="3">
    <source>
        <dbReference type="Proteomes" id="UP000472372"/>
    </source>
</evidence>
<feature type="region of interest" description="Disordered" evidence="1">
    <location>
        <begin position="205"/>
        <end position="280"/>
    </location>
</feature>
<organism evidence="2 3">
    <name type="scientific">Pyrenophora teres f. teres</name>
    <dbReference type="NCBI Taxonomy" id="97479"/>
    <lineage>
        <taxon>Eukaryota</taxon>
        <taxon>Fungi</taxon>
        <taxon>Dikarya</taxon>
        <taxon>Ascomycota</taxon>
        <taxon>Pezizomycotina</taxon>
        <taxon>Dothideomycetes</taxon>
        <taxon>Pleosporomycetidae</taxon>
        <taxon>Pleosporales</taxon>
        <taxon>Pleosporineae</taxon>
        <taxon>Pleosporaceae</taxon>
        <taxon>Pyrenophora</taxon>
    </lineage>
</organism>
<dbReference type="EMBL" id="HG992984">
    <property type="protein sequence ID" value="CAE7200540.1"/>
    <property type="molecule type" value="Genomic_DNA"/>
</dbReference>
<dbReference type="Proteomes" id="UP000472372">
    <property type="component" value="Chromosome 8"/>
</dbReference>
<feature type="compositionally biased region" description="Basic residues" evidence="1">
    <location>
        <begin position="207"/>
        <end position="221"/>
    </location>
</feature>
<evidence type="ECO:0000313" key="2">
    <source>
        <dbReference type="EMBL" id="CAE7200540.1"/>
    </source>
</evidence>
<accession>A0A6S6WB55</accession>
<feature type="compositionally biased region" description="Basic and acidic residues" evidence="1">
    <location>
        <begin position="242"/>
        <end position="268"/>
    </location>
</feature>
<proteinExistence type="predicted"/>
<evidence type="ECO:0000256" key="1">
    <source>
        <dbReference type="SAM" id="MobiDB-lite"/>
    </source>
</evidence>
<name>A0A6S6WB55_9PLEO</name>
<sequence length="280" mass="31391">MATVTFNKEKMLLGTPPKSEIDDEARESIVAPVSILKASAPEFKQRQSMHPASAIALNHQQYLSKREADHLLCPANVEFQKQQSGYDSVRCYPSTNLCVYPQSYPWGTNAQPGHYHPADNATFTAGYSPLIPLRKALVYADNAHFGHAYTPEPVTPNPPFAYQLDHLNSVQWGVPRYLQDYRYGPGGMNTPPTPPVAPVLGSVTVKKTGKSRRRRRRKGKKNGAQQQQEHGLEEVEMNEQVNEPHEDAEAEHVDVEAEKQHVELKDEDMAVEPFAIEHTD</sequence>
<gene>
    <name evidence="2" type="ORF">PTTW11_08676</name>
</gene>
<reference evidence="2" key="1">
    <citation type="submission" date="2021-02" db="EMBL/GenBank/DDBJ databases">
        <authorList>
            <person name="Syme A R."/>
            <person name="Syme A R."/>
            <person name="Moolhuijzen P."/>
        </authorList>
    </citation>
    <scope>NUCLEOTIDE SEQUENCE</scope>
    <source>
        <strain evidence="2">W1-1</strain>
    </source>
</reference>